<keyword evidence="4 6" id="KW-0472">Membrane</keyword>
<feature type="compositionally biased region" description="Low complexity" evidence="5">
    <location>
        <begin position="7"/>
        <end position="18"/>
    </location>
</feature>
<evidence type="ECO:0000256" key="1">
    <source>
        <dbReference type="ARBA" id="ARBA00004141"/>
    </source>
</evidence>
<evidence type="ECO:0000313" key="7">
    <source>
        <dbReference type="EMBL" id="ODV73417.1"/>
    </source>
</evidence>
<dbReference type="OrthoDB" id="1932233at2759"/>
<dbReference type="GeneID" id="30991770"/>
<reference evidence="7 8" key="1">
    <citation type="journal article" date="2016" name="Proc. Natl. Acad. Sci. U.S.A.">
        <title>Comparative genomics of biotechnologically important yeasts.</title>
        <authorList>
            <person name="Riley R."/>
            <person name="Haridas S."/>
            <person name="Wolfe K.H."/>
            <person name="Lopes M.R."/>
            <person name="Hittinger C.T."/>
            <person name="Goeker M."/>
            <person name="Salamov A.A."/>
            <person name="Wisecaver J.H."/>
            <person name="Long T.M."/>
            <person name="Calvey C.H."/>
            <person name="Aerts A.L."/>
            <person name="Barry K.W."/>
            <person name="Choi C."/>
            <person name="Clum A."/>
            <person name="Coughlan A.Y."/>
            <person name="Deshpande S."/>
            <person name="Douglass A.P."/>
            <person name="Hanson S.J."/>
            <person name="Klenk H.-P."/>
            <person name="LaButti K.M."/>
            <person name="Lapidus A."/>
            <person name="Lindquist E.A."/>
            <person name="Lipzen A.M."/>
            <person name="Meier-Kolthoff J.P."/>
            <person name="Ohm R.A."/>
            <person name="Otillar R.P."/>
            <person name="Pangilinan J.L."/>
            <person name="Peng Y."/>
            <person name="Rokas A."/>
            <person name="Rosa C.A."/>
            <person name="Scheuner C."/>
            <person name="Sibirny A.A."/>
            <person name="Slot J.C."/>
            <person name="Stielow J.B."/>
            <person name="Sun H."/>
            <person name="Kurtzman C.P."/>
            <person name="Blackwell M."/>
            <person name="Grigoriev I.V."/>
            <person name="Jeffries T.W."/>
        </authorList>
    </citation>
    <scope>NUCLEOTIDE SEQUENCE [LARGE SCALE GENOMIC DNA]</scope>
    <source>
        <strain evidence="8">ATCC 18201 / CBS 1600 / BCRC 20928 / JCM 3617 / NBRC 0987 / NRRL Y-1542</strain>
    </source>
</reference>
<dbReference type="STRING" id="983966.A0A1E4S1N9"/>
<dbReference type="OMA" id="STHYTHF"/>
<evidence type="ECO:0000313" key="8">
    <source>
        <dbReference type="Proteomes" id="UP000094389"/>
    </source>
</evidence>
<dbReference type="Pfam" id="PF04061">
    <property type="entry name" value="ORMDL"/>
    <property type="match status" value="1"/>
</dbReference>
<feature type="transmembrane region" description="Helical" evidence="6">
    <location>
        <begin position="91"/>
        <end position="111"/>
    </location>
</feature>
<dbReference type="Proteomes" id="UP000094389">
    <property type="component" value="Unassembled WGS sequence"/>
</dbReference>
<keyword evidence="2 6" id="KW-0812">Transmembrane</keyword>
<dbReference type="InterPro" id="IPR007203">
    <property type="entry name" value="ORMDL"/>
</dbReference>
<dbReference type="RefSeq" id="XP_020070456.1">
    <property type="nucleotide sequence ID" value="XM_020217374.1"/>
</dbReference>
<organism evidence="7 8">
    <name type="scientific">Cyberlindnera jadinii (strain ATCC 18201 / CBS 1600 / BCRC 20928 / JCM 3617 / NBRC 0987 / NRRL Y-1542)</name>
    <name type="common">Torula yeast</name>
    <name type="synonym">Candida utilis</name>
    <dbReference type="NCBI Taxonomy" id="983966"/>
    <lineage>
        <taxon>Eukaryota</taxon>
        <taxon>Fungi</taxon>
        <taxon>Dikarya</taxon>
        <taxon>Ascomycota</taxon>
        <taxon>Saccharomycotina</taxon>
        <taxon>Saccharomycetes</taxon>
        <taxon>Phaffomycetales</taxon>
        <taxon>Phaffomycetaceae</taxon>
        <taxon>Cyberlindnera</taxon>
    </lineage>
</organism>
<evidence type="ECO:0000256" key="4">
    <source>
        <dbReference type="ARBA" id="ARBA00023136"/>
    </source>
</evidence>
<dbReference type="AlphaFoldDB" id="A0A1E4S1N9"/>
<dbReference type="GO" id="GO:0005789">
    <property type="term" value="C:endoplasmic reticulum membrane"/>
    <property type="evidence" value="ECO:0007669"/>
    <property type="project" value="InterPro"/>
</dbReference>
<gene>
    <name evidence="7" type="ORF">CYBJADRAFT_190423</name>
</gene>
<dbReference type="PIRSF" id="PIRSF018147">
    <property type="entry name" value="ORMDL"/>
    <property type="match status" value="1"/>
</dbReference>
<comment type="subcellular location">
    <subcellularLocation>
        <location evidence="1">Membrane</location>
        <topology evidence="1">Multi-pass membrane protein</topology>
    </subcellularLocation>
</comment>
<proteinExistence type="predicted"/>
<accession>A0A1E4S1N9</accession>
<dbReference type="PANTHER" id="PTHR12665">
    <property type="entry name" value="ORMDL PROTEINS"/>
    <property type="match status" value="1"/>
</dbReference>
<sequence>MPSTVILPEEPAPESLSPQGNSQATHRRRSSSIISITHVSEETFEEKIDQETEPNLNANWVGSKGAWVIHIVIIIFLKIFYNLVPGVTNEISWSLTNATYVIGSYIMFHLVKGIPFEFNSGAYDNLTMWEQLDEGDFYTPSKKFLVGVPIWLFLMTTHYSHYDLQLFIINLLICLVGVVPKLPVFDRLRISLF</sequence>
<dbReference type="EMBL" id="KV453931">
    <property type="protein sequence ID" value="ODV73417.1"/>
    <property type="molecule type" value="Genomic_DNA"/>
</dbReference>
<evidence type="ECO:0000256" key="6">
    <source>
        <dbReference type="SAM" id="Phobius"/>
    </source>
</evidence>
<feature type="transmembrane region" description="Helical" evidence="6">
    <location>
        <begin position="164"/>
        <end position="184"/>
    </location>
</feature>
<name>A0A1E4S1N9_CYBJN</name>
<feature type="transmembrane region" description="Helical" evidence="6">
    <location>
        <begin position="65"/>
        <end position="84"/>
    </location>
</feature>
<evidence type="ECO:0000256" key="2">
    <source>
        <dbReference type="ARBA" id="ARBA00022692"/>
    </source>
</evidence>
<keyword evidence="8" id="KW-1185">Reference proteome</keyword>
<protein>
    <submittedName>
        <fullName evidence="7">Orm1 type endoplasmic reticulum protein</fullName>
    </submittedName>
</protein>
<feature type="region of interest" description="Disordered" evidence="5">
    <location>
        <begin position="1"/>
        <end position="30"/>
    </location>
</feature>
<keyword evidence="3 6" id="KW-1133">Transmembrane helix</keyword>
<evidence type="ECO:0000256" key="3">
    <source>
        <dbReference type="ARBA" id="ARBA00022989"/>
    </source>
</evidence>
<evidence type="ECO:0000256" key="5">
    <source>
        <dbReference type="SAM" id="MobiDB-lite"/>
    </source>
</evidence>